<sequence>MNFKLLLLPFFLLFFSVNAQDIVIDKLLKEKGTLIFYDDFNRTESVPDKEDLGNDWVTNTSRISKDVIQCDLIDNIVVISMSDKAKHGVSMRHKAPFNNGVIQSRFKIFDKKGLSFNIIDSNYKGASFGHICQVKITPSGIYFRDGKMGQFNWEVMELKKSKDPRDKAKMKALLKGTKHIAKYKTSINEWHNISILYLHETIKVFIDDKFAAEYTSKGFAHPTKQTFAFSVWGEKAQVDDFKVWSID</sequence>
<proteinExistence type="predicted"/>
<evidence type="ECO:0000313" key="2">
    <source>
        <dbReference type="EMBL" id="MDO5986214.1"/>
    </source>
</evidence>
<dbReference type="EMBL" id="JAUOEM010000001">
    <property type="protein sequence ID" value="MDO5986214.1"/>
    <property type="molecule type" value="Genomic_DNA"/>
</dbReference>
<evidence type="ECO:0000256" key="1">
    <source>
        <dbReference type="SAM" id="SignalP"/>
    </source>
</evidence>
<accession>A0ABT8WXU6</accession>
<evidence type="ECO:0008006" key="4">
    <source>
        <dbReference type="Google" id="ProtNLM"/>
    </source>
</evidence>
<feature type="signal peptide" evidence="1">
    <location>
        <begin position="1"/>
        <end position="19"/>
    </location>
</feature>
<dbReference type="RefSeq" id="WP_303280735.1">
    <property type="nucleotide sequence ID" value="NZ_BAABCZ010000016.1"/>
</dbReference>
<dbReference type="Gene3D" id="2.60.120.200">
    <property type="match status" value="1"/>
</dbReference>
<keyword evidence="1" id="KW-0732">Signal</keyword>
<comment type="caution">
    <text evidence="2">The sequence shown here is derived from an EMBL/GenBank/DDBJ whole genome shotgun (WGS) entry which is preliminary data.</text>
</comment>
<dbReference type="Proteomes" id="UP001176891">
    <property type="component" value="Unassembled WGS sequence"/>
</dbReference>
<evidence type="ECO:0000313" key="3">
    <source>
        <dbReference type="Proteomes" id="UP001176891"/>
    </source>
</evidence>
<feature type="chain" id="PRO_5046352206" description="Glycosyl hydrolase family protein" evidence="1">
    <location>
        <begin position="20"/>
        <end position="247"/>
    </location>
</feature>
<organism evidence="2 3">
    <name type="scientific">Flavivirga amylovorans</name>
    <dbReference type="NCBI Taxonomy" id="870486"/>
    <lineage>
        <taxon>Bacteria</taxon>
        <taxon>Pseudomonadati</taxon>
        <taxon>Bacteroidota</taxon>
        <taxon>Flavobacteriia</taxon>
        <taxon>Flavobacteriales</taxon>
        <taxon>Flavobacteriaceae</taxon>
        <taxon>Flavivirga</taxon>
    </lineage>
</organism>
<keyword evidence="3" id="KW-1185">Reference proteome</keyword>
<gene>
    <name evidence="2" type="ORF">Q4Q39_02250</name>
</gene>
<protein>
    <recommendedName>
        <fullName evidence="4">Glycosyl hydrolase family protein</fullName>
    </recommendedName>
</protein>
<name>A0ABT8WXU6_9FLAO</name>
<reference evidence="2" key="1">
    <citation type="submission" date="2023-07" db="EMBL/GenBank/DDBJ databases">
        <title>Two novel species in the genus Flavivirga.</title>
        <authorList>
            <person name="Kwon K."/>
        </authorList>
    </citation>
    <scope>NUCLEOTIDE SEQUENCE</scope>
    <source>
        <strain evidence="2">KACC 14157</strain>
    </source>
</reference>